<proteinExistence type="predicted"/>
<evidence type="ECO:0000313" key="1">
    <source>
        <dbReference type="EMBL" id="CAG5016431.1"/>
    </source>
</evidence>
<comment type="caution">
    <text evidence="1">The sequence shown here is derived from an EMBL/GenBank/DDBJ whole genome shotgun (WGS) entry which is preliminary data.</text>
</comment>
<dbReference type="EMBL" id="CAJRAF010000004">
    <property type="protein sequence ID" value="CAG5016431.1"/>
    <property type="molecule type" value="Genomic_DNA"/>
</dbReference>
<dbReference type="AlphaFoldDB" id="A0A916N8H7"/>
<evidence type="ECO:0000313" key="2">
    <source>
        <dbReference type="Proteomes" id="UP000680038"/>
    </source>
</evidence>
<name>A0A916N8H7_9BACT</name>
<gene>
    <name evidence="1" type="ORF">DYBT9275_05553</name>
</gene>
<sequence>MQNNLTYIFFVKKAYLYLYLWKKDDNYMKIGFFGIKYDAVI</sequence>
<organism evidence="1 2">
    <name type="scientific">Dyadobacter helix</name>
    <dbReference type="NCBI Taxonomy" id="2822344"/>
    <lineage>
        <taxon>Bacteria</taxon>
        <taxon>Pseudomonadati</taxon>
        <taxon>Bacteroidota</taxon>
        <taxon>Cytophagia</taxon>
        <taxon>Cytophagales</taxon>
        <taxon>Spirosomataceae</taxon>
        <taxon>Dyadobacter</taxon>
    </lineage>
</organism>
<keyword evidence="2" id="KW-1185">Reference proteome</keyword>
<accession>A0A916N8H7</accession>
<dbReference type="Proteomes" id="UP000680038">
    <property type="component" value="Unassembled WGS sequence"/>
</dbReference>
<reference evidence="1" key="1">
    <citation type="submission" date="2021-04" db="EMBL/GenBank/DDBJ databases">
        <authorList>
            <person name="Rodrigo-Torres L."/>
            <person name="Arahal R. D."/>
            <person name="Lucena T."/>
        </authorList>
    </citation>
    <scope>NUCLEOTIDE SEQUENCE</scope>
    <source>
        <strain evidence="1">CECT 9275</strain>
    </source>
</reference>
<protein>
    <submittedName>
        <fullName evidence="1">Uncharacterized protein</fullName>
    </submittedName>
</protein>